<dbReference type="Proteomes" id="UP000320593">
    <property type="component" value="Unassembled WGS sequence"/>
</dbReference>
<evidence type="ECO:0000256" key="1">
    <source>
        <dbReference type="ARBA" id="ARBA00004429"/>
    </source>
</evidence>
<evidence type="ECO:0000313" key="12">
    <source>
        <dbReference type="Proteomes" id="UP000320593"/>
    </source>
</evidence>
<feature type="domain" description="HAMP" evidence="10">
    <location>
        <begin position="466"/>
        <end position="519"/>
    </location>
</feature>
<organism evidence="11 12">
    <name type="scientific">Roseibium hamelinense</name>
    <dbReference type="NCBI Taxonomy" id="150831"/>
    <lineage>
        <taxon>Bacteria</taxon>
        <taxon>Pseudomonadati</taxon>
        <taxon>Pseudomonadota</taxon>
        <taxon>Alphaproteobacteria</taxon>
        <taxon>Hyphomicrobiales</taxon>
        <taxon>Stappiaceae</taxon>
        <taxon>Roseibium</taxon>
    </lineage>
</organism>
<comment type="subcellular location">
    <subcellularLocation>
        <location evidence="1">Cell inner membrane</location>
        <topology evidence="1">Multi-pass membrane protein</topology>
    </subcellularLocation>
</comment>
<feature type="transmembrane region" description="Helical" evidence="7">
    <location>
        <begin position="20"/>
        <end position="39"/>
    </location>
</feature>
<dbReference type="EMBL" id="VLLF01000011">
    <property type="protein sequence ID" value="TWI80744.1"/>
    <property type="molecule type" value="Genomic_DNA"/>
</dbReference>
<dbReference type="PROSITE" id="PS50885">
    <property type="entry name" value="HAMP"/>
    <property type="match status" value="1"/>
</dbReference>
<dbReference type="PANTHER" id="PTHR32089:SF112">
    <property type="entry name" value="LYSOZYME-LIKE PROTEIN-RELATED"/>
    <property type="match status" value="1"/>
</dbReference>
<evidence type="ECO:0000256" key="7">
    <source>
        <dbReference type="SAM" id="Phobius"/>
    </source>
</evidence>
<keyword evidence="6" id="KW-0175">Coiled coil</keyword>
<keyword evidence="12" id="KW-1185">Reference proteome</keyword>
<dbReference type="PANTHER" id="PTHR32089">
    <property type="entry name" value="METHYL-ACCEPTING CHEMOTAXIS PROTEIN MCPB"/>
    <property type="match status" value="1"/>
</dbReference>
<comment type="similarity">
    <text evidence="4">Belongs to the methyl-accepting chemotaxis (MCP) protein family.</text>
</comment>
<feature type="domain" description="T-SNARE coiled-coil homology" evidence="9">
    <location>
        <begin position="711"/>
        <end position="773"/>
    </location>
</feature>
<evidence type="ECO:0000259" key="8">
    <source>
        <dbReference type="PROSITE" id="PS50111"/>
    </source>
</evidence>
<dbReference type="OrthoDB" id="3378718at2"/>
<dbReference type="InterPro" id="IPR004089">
    <property type="entry name" value="MCPsignal_dom"/>
</dbReference>
<evidence type="ECO:0000259" key="10">
    <source>
        <dbReference type="PROSITE" id="PS50885"/>
    </source>
</evidence>
<evidence type="ECO:0000256" key="6">
    <source>
        <dbReference type="SAM" id="Coils"/>
    </source>
</evidence>
<name>A0A562SII1_9HYPH</name>
<feature type="coiled-coil region" evidence="6">
    <location>
        <begin position="513"/>
        <end position="540"/>
    </location>
</feature>
<proteinExistence type="inferred from homology"/>
<dbReference type="GO" id="GO:0007165">
    <property type="term" value="P:signal transduction"/>
    <property type="evidence" value="ECO:0007669"/>
    <property type="project" value="UniProtKB-KW"/>
</dbReference>
<dbReference type="SMART" id="SM00304">
    <property type="entry name" value="HAMP"/>
    <property type="match status" value="2"/>
</dbReference>
<keyword evidence="7" id="KW-1133">Transmembrane helix</keyword>
<evidence type="ECO:0000259" key="9">
    <source>
        <dbReference type="PROSITE" id="PS50192"/>
    </source>
</evidence>
<keyword evidence="2" id="KW-0997">Cell inner membrane</keyword>
<dbReference type="GO" id="GO:0005886">
    <property type="term" value="C:plasma membrane"/>
    <property type="evidence" value="ECO:0007669"/>
    <property type="project" value="UniProtKB-SubCell"/>
</dbReference>
<protein>
    <submittedName>
        <fullName evidence="11">Methyl-accepting chemotaxis protein</fullName>
    </submittedName>
</protein>
<feature type="domain" description="Methyl-accepting transducer" evidence="8">
    <location>
        <begin position="559"/>
        <end position="795"/>
    </location>
</feature>
<evidence type="ECO:0000256" key="2">
    <source>
        <dbReference type="ARBA" id="ARBA00022519"/>
    </source>
</evidence>
<evidence type="ECO:0000313" key="11">
    <source>
        <dbReference type="EMBL" id="TWI80744.1"/>
    </source>
</evidence>
<dbReference type="PROSITE" id="PS50111">
    <property type="entry name" value="CHEMOTAXIS_TRANSDUC_2"/>
    <property type="match status" value="1"/>
</dbReference>
<dbReference type="Gene3D" id="1.10.287.950">
    <property type="entry name" value="Methyl-accepting chemotaxis protein"/>
    <property type="match status" value="1"/>
</dbReference>
<comment type="caution">
    <text evidence="11">The sequence shown here is derived from an EMBL/GenBank/DDBJ whole genome shotgun (WGS) entry which is preliminary data.</text>
</comment>
<dbReference type="SUPFAM" id="SSF58104">
    <property type="entry name" value="Methyl-accepting chemotaxis protein (MCP) signaling domain"/>
    <property type="match status" value="1"/>
</dbReference>
<dbReference type="SMART" id="SM00283">
    <property type="entry name" value="MA"/>
    <property type="match status" value="1"/>
</dbReference>
<dbReference type="InterPro" id="IPR003660">
    <property type="entry name" value="HAMP_dom"/>
</dbReference>
<evidence type="ECO:0000256" key="3">
    <source>
        <dbReference type="ARBA" id="ARBA00023224"/>
    </source>
</evidence>
<reference evidence="11 12" key="1">
    <citation type="submission" date="2019-07" db="EMBL/GenBank/DDBJ databases">
        <title>Genomic Encyclopedia of Archaeal and Bacterial Type Strains, Phase II (KMG-II): from individual species to whole genera.</title>
        <authorList>
            <person name="Goeker M."/>
        </authorList>
    </citation>
    <scope>NUCLEOTIDE SEQUENCE [LARGE SCALE GENOMIC DNA]</scope>
    <source>
        <strain evidence="11 12">ATCC BAA-252</strain>
    </source>
</reference>
<accession>A0A562SII1</accession>
<dbReference type="CDD" id="cd06225">
    <property type="entry name" value="HAMP"/>
    <property type="match status" value="1"/>
</dbReference>
<sequence>MHLLARFFNNLKFIYKVWGGFAAILMLTVIVGGVGTLAIRGLSERTSISEKATTAMAALRDVSGAREAFLTNPSPANADIAKASIHELYERMEPLQTAIPAGTEEAGKVDEVIAKIKEFETAFEQVTVKTTAQQNYLDTVMTASDDLAELTRIISQSVSEEQQTAATDAQIAKATQDNARLMGQAAADIQDAALDLSTRFGLEGQYKKKDLTDDVMAGINASIKVMIDNAAKLENADLPTLNAETTQSLAAAAKEFQVALPDLLAETNLFNRAGKKKNVADQLEILKAQSLAARIATFETLDLELGAASKTQTLLANLAGISGEAVALARATTVTRSGTVEIVSGIGAITANEVRDAVANLQTISAKLAGASQTLPAATESIENMSVATKEFEDAFEQIVASKEQLNALQMKLDQLSKDVGTEITAIAAAQSELARSAGQTSLLTIGVTLAIAIVIGICLAFVLNMAITRPIKMITEVMARLAGGERDVDIPDTERGDEIGEMSRTVQVFKNNAVERARLRELQAKESQAREARQEKVEELITGFRSTMQGLLEAVGNTAESLDGTAQSLTEIARDSSGRAGATLSASGNATQNVQTVASAAEELAASIGEISSQVTRTTDVVQKATDGTRITNEKVEGLADSAAKIGEVVTLIQAIAEQTNLLALNATIEAARAGEAGKGFAVVAAEVKELATQTSKATEEISSQISAIQSATEEAVSAISAITETMEEVNTYTNAIAAAVDQQGSATSEISHNVQRAAEGNEVVTSNITELSHAVDQTAQSADLVVSASGELNVQTDSLRGEVDRFLKQVAAA</sequence>
<dbReference type="Pfam" id="PF00015">
    <property type="entry name" value="MCPsignal"/>
    <property type="match status" value="1"/>
</dbReference>
<dbReference type="Pfam" id="PF00672">
    <property type="entry name" value="HAMP"/>
    <property type="match status" value="1"/>
</dbReference>
<keyword evidence="7" id="KW-0812">Transmembrane</keyword>
<keyword evidence="7" id="KW-0472">Membrane</keyword>
<evidence type="ECO:0000256" key="4">
    <source>
        <dbReference type="ARBA" id="ARBA00029447"/>
    </source>
</evidence>
<dbReference type="AlphaFoldDB" id="A0A562SII1"/>
<gene>
    <name evidence="11" type="ORF">JM93_03958</name>
</gene>
<dbReference type="Gene3D" id="6.10.340.10">
    <property type="match status" value="1"/>
</dbReference>
<evidence type="ECO:0000256" key="5">
    <source>
        <dbReference type="PROSITE-ProRule" id="PRU00284"/>
    </source>
</evidence>
<keyword evidence="3 5" id="KW-0807">Transducer</keyword>
<keyword evidence="2" id="KW-1003">Cell membrane</keyword>
<dbReference type="InterPro" id="IPR000727">
    <property type="entry name" value="T_SNARE_dom"/>
</dbReference>
<feature type="transmembrane region" description="Helical" evidence="7">
    <location>
        <begin position="443"/>
        <end position="468"/>
    </location>
</feature>
<dbReference type="PROSITE" id="PS50192">
    <property type="entry name" value="T_SNARE"/>
    <property type="match status" value="1"/>
</dbReference>